<dbReference type="PANTHER" id="PTHR12677:SF59">
    <property type="entry name" value="GOLGI APPARATUS MEMBRANE PROTEIN TVP38-RELATED"/>
    <property type="match status" value="1"/>
</dbReference>
<dbReference type="GO" id="GO:0005886">
    <property type="term" value="C:plasma membrane"/>
    <property type="evidence" value="ECO:0007669"/>
    <property type="project" value="UniProtKB-SubCell"/>
</dbReference>
<dbReference type="RefSeq" id="WP_124146620.1">
    <property type="nucleotide sequence ID" value="NZ_CAWOKI010000181.1"/>
</dbReference>
<evidence type="ECO:0000256" key="3">
    <source>
        <dbReference type="ARBA" id="ARBA00022692"/>
    </source>
</evidence>
<feature type="transmembrane region" description="Helical" evidence="6">
    <location>
        <begin position="210"/>
        <end position="230"/>
    </location>
</feature>
<dbReference type="InterPro" id="IPR032816">
    <property type="entry name" value="VTT_dom"/>
</dbReference>
<dbReference type="OrthoDB" id="9812980at2"/>
<reference evidence="8 9" key="1">
    <citation type="journal article" date="2018" name="ACS Chem. Biol.">
        <title>Ketoreductase domain dysfunction expands chemodiversity: malyngamide biosynthesis in the cyanobacterium Okeania hirsuta.</title>
        <authorList>
            <person name="Moss N.A."/>
            <person name="Leao T."/>
            <person name="Rankin M."/>
            <person name="McCullough T.M."/>
            <person name="Qu P."/>
            <person name="Korobeynikov A."/>
            <person name="Smith J.L."/>
            <person name="Gerwick L."/>
            <person name="Gerwick W.H."/>
        </authorList>
    </citation>
    <scope>NUCLEOTIDE SEQUENCE [LARGE SCALE GENOMIC DNA]</scope>
    <source>
        <strain evidence="8 9">PAB10Feb10-1</strain>
    </source>
</reference>
<evidence type="ECO:0000256" key="1">
    <source>
        <dbReference type="ARBA" id="ARBA00004651"/>
    </source>
</evidence>
<evidence type="ECO:0000256" key="6">
    <source>
        <dbReference type="RuleBase" id="RU366058"/>
    </source>
</evidence>
<sequence length="247" mass="27665">MNIFTNTHAHRKLKKNCKFFLLFIVVISLIITAKYFNLPELLKNKLVWIESLDVWSPIAFIIIYNLATLLLIPGLVLTIGGGVIFGVIWGAIYVFFASTLGATIAFIIGRYISRDWVCQQLHQHPKFQVIDRAVIKAGFKIVFLTRLCPLFPFNLLNYAFGVMQVSLKDYILGSLGMIPGTVMYVYIGSIVGDITLIGTSQQPTNSTVEVTKWIINIVGLIATVLVTIYITRQANKALETSFEEGKN</sequence>
<evidence type="ECO:0000256" key="4">
    <source>
        <dbReference type="ARBA" id="ARBA00022989"/>
    </source>
</evidence>
<evidence type="ECO:0000313" key="8">
    <source>
        <dbReference type="EMBL" id="RQH25830.1"/>
    </source>
</evidence>
<name>A0A3N6P1G7_9CYAN</name>
<accession>A0A3N6P1G7</accession>
<protein>
    <recommendedName>
        <fullName evidence="6">TVP38/TMEM64 family membrane protein</fullName>
    </recommendedName>
</protein>
<keyword evidence="4 6" id="KW-1133">Transmembrane helix</keyword>
<gene>
    <name evidence="8" type="ORF">D5R40_29070</name>
</gene>
<keyword evidence="3 6" id="KW-0812">Transmembrane</keyword>
<evidence type="ECO:0000313" key="9">
    <source>
        <dbReference type="Proteomes" id="UP000269154"/>
    </source>
</evidence>
<dbReference type="InterPro" id="IPR015414">
    <property type="entry name" value="TMEM64"/>
</dbReference>
<dbReference type="Pfam" id="PF09335">
    <property type="entry name" value="VTT_dom"/>
    <property type="match status" value="1"/>
</dbReference>
<keyword evidence="2 6" id="KW-1003">Cell membrane</keyword>
<feature type="transmembrane region" description="Helical" evidence="6">
    <location>
        <begin position="58"/>
        <end position="85"/>
    </location>
</feature>
<dbReference type="AlphaFoldDB" id="A0A3N6P1G7"/>
<organism evidence="8 9">
    <name type="scientific">Okeania hirsuta</name>
    <dbReference type="NCBI Taxonomy" id="1458930"/>
    <lineage>
        <taxon>Bacteria</taxon>
        <taxon>Bacillati</taxon>
        <taxon>Cyanobacteriota</taxon>
        <taxon>Cyanophyceae</taxon>
        <taxon>Oscillatoriophycideae</taxon>
        <taxon>Oscillatoriales</taxon>
        <taxon>Microcoleaceae</taxon>
        <taxon>Okeania</taxon>
    </lineage>
</organism>
<dbReference type="EMBL" id="RCBY01000296">
    <property type="protein sequence ID" value="RQH25830.1"/>
    <property type="molecule type" value="Genomic_DNA"/>
</dbReference>
<evidence type="ECO:0000256" key="5">
    <source>
        <dbReference type="ARBA" id="ARBA00023136"/>
    </source>
</evidence>
<keyword evidence="5 6" id="KW-0472">Membrane</keyword>
<feature type="transmembrane region" description="Helical" evidence="6">
    <location>
        <begin position="92"/>
        <end position="113"/>
    </location>
</feature>
<feature type="domain" description="VTT" evidence="7">
    <location>
        <begin position="72"/>
        <end position="189"/>
    </location>
</feature>
<feature type="transmembrane region" description="Helical" evidence="6">
    <location>
        <begin position="170"/>
        <end position="190"/>
    </location>
</feature>
<proteinExistence type="inferred from homology"/>
<evidence type="ECO:0000256" key="2">
    <source>
        <dbReference type="ARBA" id="ARBA00022475"/>
    </source>
</evidence>
<comment type="subcellular location">
    <subcellularLocation>
        <location evidence="1 6">Cell membrane</location>
        <topology evidence="1 6">Multi-pass membrane protein</topology>
    </subcellularLocation>
</comment>
<feature type="transmembrane region" description="Helical" evidence="6">
    <location>
        <begin position="133"/>
        <end position="158"/>
    </location>
</feature>
<feature type="transmembrane region" description="Helical" evidence="6">
    <location>
        <begin position="20"/>
        <end position="38"/>
    </location>
</feature>
<dbReference type="PANTHER" id="PTHR12677">
    <property type="entry name" value="GOLGI APPARATUS MEMBRANE PROTEIN TVP38-RELATED"/>
    <property type="match status" value="1"/>
</dbReference>
<keyword evidence="9" id="KW-1185">Reference proteome</keyword>
<evidence type="ECO:0000259" key="7">
    <source>
        <dbReference type="Pfam" id="PF09335"/>
    </source>
</evidence>
<comment type="caution">
    <text evidence="8">The sequence shown here is derived from an EMBL/GenBank/DDBJ whole genome shotgun (WGS) entry which is preliminary data.</text>
</comment>
<comment type="similarity">
    <text evidence="6">Belongs to the TVP38/TMEM64 family.</text>
</comment>
<dbReference type="Proteomes" id="UP000269154">
    <property type="component" value="Unassembled WGS sequence"/>
</dbReference>